<proteinExistence type="predicted"/>
<dbReference type="PANTHER" id="PTHR14449:SF2">
    <property type="entry name" value="FANCONI ANEMIA GROUP F PROTEIN"/>
    <property type="match status" value="1"/>
</dbReference>
<dbReference type="InterPro" id="IPR035428">
    <property type="entry name" value="FANCF"/>
</dbReference>
<evidence type="ECO:0000256" key="1">
    <source>
        <dbReference type="SAM" id="MobiDB-lite"/>
    </source>
</evidence>
<feature type="region of interest" description="Disordered" evidence="1">
    <location>
        <begin position="668"/>
        <end position="700"/>
    </location>
</feature>
<evidence type="ECO:0000259" key="2">
    <source>
        <dbReference type="Pfam" id="PF14379"/>
    </source>
</evidence>
<protein>
    <recommendedName>
        <fullName evidence="2">MYB-CC type transcription factor LHEQLE-containing domain-containing protein</fullName>
    </recommendedName>
</protein>
<dbReference type="GO" id="GO:0043240">
    <property type="term" value="C:Fanconi anaemia nuclear complex"/>
    <property type="evidence" value="ECO:0007669"/>
    <property type="project" value="InterPro"/>
</dbReference>
<sequence>MAAMEEVLALVPGFVDILVLAGGRTSPGAAAAWRPGDVQKALRWALFFEEIFRNLRDSGQYEDSVREFDAALVELASSPGFPKGLADMRSETLSAATELVIKHFLKAETTSVENIRAVLEAVVGMDIDGIGAGGMRDACQEYVKSILNMDLSDLTRTKSGGDVRVPTTSSDRLYAESLVVGHSRILVNQLLERLDSASCISLAERGLRTLLDSVKKNSFSDPGSPVIPSFIFSAPKEQWMKVFEPLTVSVDSCQSGLVEVMEICLLGLVSRRWDPLIESFVSHTFSSLPISKQYADLHQLLQGTYRGECPDKILNLKENDILEYARQSLESKPHILWLLPPVLAAAAIPPRSTLFEIYLAEIDKQFDEAVSTERCSFSYKMRRCIVLDKPYMSASNFTSDLCINNGSPKGKLSFGSHVIAISGCDTSLPSAHSSYTGNPDYLRMVYPKVSEEINWGQEPLPGVFEYPATIDVSDQRNVIVSQQSQDIITIDHITHLAKQKEWYSSGCSEQFLGSSGSGGSVLKAADANTTPPNYAYFHGQKNRLSSFNVDELCSDNLPCSDTTPTKSRMRWTPELHEKFVDAVDKLGGSESTSAERSNHMDEVCSQNMKHMEASEGLRTQIGLQKQLHAQLELQRKMQLQVEEHSKYLEMVIARQGESLKQLGALPRFQHSNTQSVDHKEAYREQTADTDSAEGSHPEKE</sequence>
<accession>M8BLL9</accession>
<dbReference type="SUPFAM" id="SSF46689">
    <property type="entry name" value="Homeodomain-like"/>
    <property type="match status" value="1"/>
</dbReference>
<dbReference type="InterPro" id="IPR025756">
    <property type="entry name" value="Myb_CC_LHEQLE"/>
</dbReference>
<dbReference type="EnsemblPlants" id="EMT07674">
    <property type="protein sequence ID" value="EMT07674"/>
    <property type="gene ID" value="F775_00616"/>
</dbReference>
<feature type="domain" description="MYB-CC type transcription factor LHEQLE-containing" evidence="2">
    <location>
        <begin position="611"/>
        <end position="655"/>
    </location>
</feature>
<dbReference type="InterPro" id="IPR009057">
    <property type="entry name" value="Homeodomain-like_sf"/>
</dbReference>
<dbReference type="AlphaFoldDB" id="M8BLL9"/>
<dbReference type="Gene3D" id="1.10.10.60">
    <property type="entry name" value="Homeodomain-like"/>
    <property type="match status" value="1"/>
</dbReference>
<organism evidence="3">
    <name type="scientific">Aegilops tauschii</name>
    <name type="common">Tausch's goatgrass</name>
    <name type="synonym">Aegilops squarrosa</name>
    <dbReference type="NCBI Taxonomy" id="37682"/>
    <lineage>
        <taxon>Eukaryota</taxon>
        <taxon>Viridiplantae</taxon>
        <taxon>Streptophyta</taxon>
        <taxon>Embryophyta</taxon>
        <taxon>Tracheophyta</taxon>
        <taxon>Spermatophyta</taxon>
        <taxon>Magnoliopsida</taxon>
        <taxon>Liliopsida</taxon>
        <taxon>Poales</taxon>
        <taxon>Poaceae</taxon>
        <taxon>BOP clade</taxon>
        <taxon>Pooideae</taxon>
        <taxon>Triticodae</taxon>
        <taxon>Triticeae</taxon>
        <taxon>Triticinae</taxon>
        <taxon>Aegilops</taxon>
    </lineage>
</organism>
<dbReference type="Pfam" id="PF14379">
    <property type="entry name" value="Myb_CC_LHEQLE"/>
    <property type="match status" value="1"/>
</dbReference>
<dbReference type="PANTHER" id="PTHR14449">
    <property type="entry name" value="FANCONI ANEMIA GROUP F PROTEIN FANCF"/>
    <property type="match status" value="1"/>
</dbReference>
<name>M8BLL9_AEGTA</name>
<dbReference type="GO" id="GO:0036297">
    <property type="term" value="P:interstrand cross-link repair"/>
    <property type="evidence" value="ECO:0007669"/>
    <property type="project" value="InterPro"/>
</dbReference>
<evidence type="ECO:0000313" key="3">
    <source>
        <dbReference type="EnsemblPlants" id="EMT07674"/>
    </source>
</evidence>
<feature type="compositionally biased region" description="Basic and acidic residues" evidence="1">
    <location>
        <begin position="676"/>
        <end position="686"/>
    </location>
</feature>
<reference evidence="3" key="1">
    <citation type="submission" date="2015-06" db="UniProtKB">
        <authorList>
            <consortium name="EnsemblPlants"/>
        </authorList>
    </citation>
    <scope>IDENTIFICATION</scope>
</reference>
<dbReference type="Pfam" id="PF11107">
    <property type="entry name" value="FANCF"/>
    <property type="match status" value="1"/>
</dbReference>